<feature type="compositionally biased region" description="Low complexity" evidence="1">
    <location>
        <begin position="2729"/>
        <end position="2747"/>
    </location>
</feature>
<feature type="compositionally biased region" description="Basic and acidic residues" evidence="1">
    <location>
        <begin position="1337"/>
        <end position="1346"/>
    </location>
</feature>
<feature type="region of interest" description="Disordered" evidence="1">
    <location>
        <begin position="793"/>
        <end position="881"/>
    </location>
</feature>
<feature type="region of interest" description="Disordered" evidence="1">
    <location>
        <begin position="443"/>
        <end position="486"/>
    </location>
</feature>
<feature type="compositionally biased region" description="Polar residues" evidence="1">
    <location>
        <begin position="2262"/>
        <end position="2276"/>
    </location>
</feature>
<reference evidence="2 3" key="1">
    <citation type="submission" date="2023-08" db="EMBL/GenBank/DDBJ databases">
        <title>Black Yeasts Isolated from many extreme environments.</title>
        <authorList>
            <person name="Coleine C."/>
            <person name="Stajich J.E."/>
            <person name="Selbmann L."/>
        </authorList>
    </citation>
    <scope>NUCLEOTIDE SEQUENCE [LARGE SCALE GENOMIC DNA]</scope>
    <source>
        <strain evidence="2 3">CCFEE 5885</strain>
    </source>
</reference>
<feature type="compositionally biased region" description="Low complexity" evidence="1">
    <location>
        <begin position="1850"/>
        <end position="1872"/>
    </location>
</feature>
<feature type="compositionally biased region" description="Polar residues" evidence="1">
    <location>
        <begin position="1490"/>
        <end position="1507"/>
    </location>
</feature>
<feature type="region of interest" description="Disordered" evidence="1">
    <location>
        <begin position="727"/>
        <end position="780"/>
    </location>
</feature>
<feature type="compositionally biased region" description="Low complexity" evidence="1">
    <location>
        <begin position="1833"/>
        <end position="1843"/>
    </location>
</feature>
<feature type="compositionally biased region" description="Basic and acidic residues" evidence="1">
    <location>
        <begin position="2545"/>
        <end position="2561"/>
    </location>
</feature>
<feature type="compositionally biased region" description="Polar residues" evidence="1">
    <location>
        <begin position="2529"/>
        <end position="2540"/>
    </location>
</feature>
<comment type="caution">
    <text evidence="2">The sequence shown here is derived from an EMBL/GenBank/DDBJ whole genome shotgun (WGS) entry which is preliminary data.</text>
</comment>
<feature type="region of interest" description="Disordered" evidence="1">
    <location>
        <begin position="2609"/>
        <end position="2632"/>
    </location>
</feature>
<feature type="compositionally biased region" description="Low complexity" evidence="1">
    <location>
        <begin position="2001"/>
        <end position="2012"/>
    </location>
</feature>
<dbReference type="Proteomes" id="UP001345013">
    <property type="component" value="Unassembled WGS sequence"/>
</dbReference>
<feature type="region of interest" description="Disordered" evidence="1">
    <location>
        <begin position="2806"/>
        <end position="2847"/>
    </location>
</feature>
<feature type="region of interest" description="Disordered" evidence="1">
    <location>
        <begin position="605"/>
        <end position="708"/>
    </location>
</feature>
<feature type="region of interest" description="Disordered" evidence="1">
    <location>
        <begin position="1242"/>
        <end position="1428"/>
    </location>
</feature>
<feature type="compositionally biased region" description="Polar residues" evidence="1">
    <location>
        <begin position="2163"/>
        <end position="2172"/>
    </location>
</feature>
<feature type="compositionally biased region" description="Basic and acidic residues" evidence="1">
    <location>
        <begin position="2703"/>
        <end position="2714"/>
    </location>
</feature>
<feature type="compositionally biased region" description="Basic and acidic residues" evidence="1">
    <location>
        <begin position="827"/>
        <end position="848"/>
    </location>
</feature>
<feature type="region of interest" description="Disordered" evidence="1">
    <location>
        <begin position="2374"/>
        <end position="2394"/>
    </location>
</feature>
<evidence type="ECO:0000313" key="2">
    <source>
        <dbReference type="EMBL" id="KAK5089300.1"/>
    </source>
</evidence>
<feature type="compositionally biased region" description="Pro residues" evidence="1">
    <location>
        <begin position="1882"/>
        <end position="1893"/>
    </location>
</feature>
<feature type="compositionally biased region" description="Basic residues" evidence="1">
    <location>
        <begin position="2044"/>
        <end position="2056"/>
    </location>
</feature>
<feature type="compositionally biased region" description="Acidic residues" evidence="1">
    <location>
        <begin position="2110"/>
        <end position="2121"/>
    </location>
</feature>
<protein>
    <submittedName>
        <fullName evidence="2">Uncharacterized protein</fullName>
    </submittedName>
</protein>
<evidence type="ECO:0000313" key="3">
    <source>
        <dbReference type="Proteomes" id="UP001345013"/>
    </source>
</evidence>
<feature type="compositionally biased region" description="Basic and acidic residues" evidence="1">
    <location>
        <begin position="928"/>
        <end position="937"/>
    </location>
</feature>
<feature type="compositionally biased region" description="Polar residues" evidence="1">
    <location>
        <begin position="35"/>
        <end position="48"/>
    </location>
</feature>
<proteinExistence type="predicted"/>
<feature type="region of interest" description="Disordered" evidence="1">
    <location>
        <begin position="2510"/>
        <end position="2561"/>
    </location>
</feature>
<feature type="compositionally biased region" description="Polar residues" evidence="1">
    <location>
        <begin position="752"/>
        <end position="779"/>
    </location>
</feature>
<feature type="compositionally biased region" description="Basic and acidic residues" evidence="1">
    <location>
        <begin position="1286"/>
        <end position="1295"/>
    </location>
</feature>
<accession>A0ABR0K6M9</accession>
<feature type="region of interest" description="Disordered" evidence="1">
    <location>
        <begin position="1948"/>
        <end position="2077"/>
    </location>
</feature>
<feature type="compositionally biased region" description="Low complexity" evidence="1">
    <location>
        <begin position="2058"/>
        <end position="2067"/>
    </location>
</feature>
<feature type="compositionally biased region" description="Basic residues" evidence="1">
    <location>
        <begin position="2249"/>
        <end position="2260"/>
    </location>
</feature>
<feature type="region of interest" description="Disordered" evidence="1">
    <location>
        <begin position="913"/>
        <end position="1005"/>
    </location>
</feature>
<feature type="region of interest" description="Disordered" evidence="1">
    <location>
        <begin position="1624"/>
        <end position="1724"/>
    </location>
</feature>
<feature type="compositionally biased region" description="Basic and acidic residues" evidence="1">
    <location>
        <begin position="793"/>
        <end position="802"/>
    </location>
</feature>
<feature type="region of interest" description="Disordered" evidence="1">
    <location>
        <begin position="329"/>
        <end position="415"/>
    </location>
</feature>
<feature type="region of interest" description="Disordered" evidence="1">
    <location>
        <begin position="1780"/>
        <end position="1819"/>
    </location>
</feature>
<feature type="region of interest" description="Disordered" evidence="1">
    <location>
        <begin position="1120"/>
        <end position="1188"/>
    </location>
</feature>
<keyword evidence="3" id="KW-1185">Reference proteome</keyword>
<feature type="compositionally biased region" description="Low complexity" evidence="1">
    <location>
        <begin position="1977"/>
        <end position="1993"/>
    </location>
</feature>
<feature type="compositionally biased region" description="Basic and acidic residues" evidence="1">
    <location>
        <begin position="1669"/>
        <end position="1686"/>
    </location>
</feature>
<feature type="compositionally biased region" description="Acidic residues" evidence="1">
    <location>
        <begin position="621"/>
        <end position="632"/>
    </location>
</feature>
<feature type="compositionally biased region" description="Polar residues" evidence="1">
    <location>
        <begin position="1460"/>
        <end position="1470"/>
    </location>
</feature>
<feature type="region of interest" description="Disordered" evidence="1">
    <location>
        <begin position="1084"/>
        <end position="1104"/>
    </location>
</feature>
<feature type="compositionally biased region" description="Polar residues" evidence="1">
    <location>
        <begin position="2017"/>
        <end position="2030"/>
    </location>
</feature>
<feature type="compositionally biased region" description="Basic and acidic residues" evidence="1">
    <location>
        <begin position="988"/>
        <end position="997"/>
    </location>
</feature>
<feature type="compositionally biased region" description="Basic and acidic residues" evidence="1">
    <location>
        <begin position="1794"/>
        <end position="1806"/>
    </location>
</feature>
<feature type="compositionally biased region" description="Acidic residues" evidence="1">
    <location>
        <begin position="2131"/>
        <end position="2143"/>
    </location>
</feature>
<feature type="compositionally biased region" description="Acidic residues" evidence="1">
    <location>
        <begin position="1384"/>
        <end position="1396"/>
    </location>
</feature>
<feature type="region of interest" description="Disordered" evidence="1">
    <location>
        <begin position="1833"/>
        <end position="1893"/>
    </location>
</feature>
<feature type="compositionally biased region" description="Basic and acidic residues" evidence="1">
    <location>
        <begin position="456"/>
        <end position="468"/>
    </location>
</feature>
<feature type="compositionally biased region" description="Polar residues" evidence="1">
    <location>
        <begin position="329"/>
        <end position="342"/>
    </location>
</feature>
<feature type="compositionally biased region" description="Basic and acidic residues" evidence="1">
    <location>
        <begin position="2217"/>
        <end position="2226"/>
    </location>
</feature>
<feature type="region of interest" description="Disordered" evidence="1">
    <location>
        <begin position="2690"/>
        <end position="2777"/>
    </location>
</feature>
<gene>
    <name evidence="2" type="ORF">LTR24_006369</name>
</gene>
<feature type="region of interest" description="Disordered" evidence="1">
    <location>
        <begin position="137"/>
        <end position="217"/>
    </location>
</feature>
<evidence type="ECO:0000256" key="1">
    <source>
        <dbReference type="SAM" id="MobiDB-lite"/>
    </source>
</evidence>
<name>A0ABR0K6M9_9EURO</name>
<sequence length="2869" mass="312740">MPEDENNGYPRLPRLEGSTVGQDRGETFHTGSGPEHSSNPDPGSNHSTVRPALRRRSRTSSLRSRFQHAQALQDLYDQNERTGIAVLTRLDEIRQEQGHIPGDIPNQDEDDRILNDLIVQLMEVRSRRRRPVPRFATAAAGEARDEAPSESQTESEHGLDAYAELPPSPVDDPGRGYVESQEVEDVNGYLTGDEREDRAQGGGRHRQTNRPDHENISVYHYFEPPLVLSEPVESHYPEDLDDDVDGYARCNTRHRQTLCRTLPDWLIHGCYGQQPVLDAKCDACRSSHPGISSTKFQPPPPPYLSAISAGHTIPGTNYTCMCMHSAPQDGSSVPQREQTLSLEDNHRQTRPRQRLARTIQNWDFRGSDGQRLPNPHSNPYLQCTEASTDGPARDAAPADTIYPPPQPGPRRGAISAESIAPDTNTNTSHTCACILDVPTPYYREDAPSTPRHRQSMYRDPHNRNREDGPSSSVPQQHMRHQSLSPPRCTTCHEVGRQLCLFCGPTEERHLTQPLATPDNTYHIRIRQMARHELLNEIERFRHAVLLRRIGRLRGVSGQPNGNHGGMTNIGCTQYITQGEMQRSLHGTPEPRRSDPVFDEAMRRECDRVTPRQGQPRGSIDDEHEVEDEDEDSPPACLTSLIGEAPGPEEGYGSTPSAASVDRDSSHPRQSISTSHIERHPTSRSNGCRLTPVDETEVGGCSHASGDASASSACARCHPRLQGNRSIAAYGTTDTRESSGDVRPSGLRGGGSSQLNERVSSNVGSAGRQSSGVRQTNDSTRAAPRLQSFLEAHNLDKQHRGESDAASLVKKLCKQHESTESGESQSKGQDRLHPDKGHRSGSKDNRYDQDGTTSLTGATRSSPHRSRSSPAQAYSTTGQLTLDPLPDLKRHMQILQAAAQTHISLDVLEQIVQSGPRAEPPAPRPSVKSSERRKEESSKSTTARSTLNDDSSHVAVYKSPVTGTTKNRREKFAGVPRCGSSEASPSLSPREKEQDEPARPTTARSAFRDLDKCSNVAVAHFPFEDTTDCRPTRHSDVVRRGKLTNTATESMTGKSSSPRIGHVHVPHVVQQEGSYAPALSLASSFNPSDERMQPRIRSQSLTPEHWKKEAERLKFLADAAASTKAKSNSRFRRQPLPSAVSDDQPRPSDATAAQAHGQSYLFPVPLPASNEGRNSPHRPSRAVARPQDQCRCSVCETVHRRGNTSRGRNGDDLFDIDSFPRHQRCQCPDPSCQNIHHKTERLSRTGGYGHGGGPAPTTQTGFGFDGPKAAEKSSNTRSREKRRHRPTNLEDRRKNELTVGAVECKGKNKHIGTPPPPNRHSWQGGEEEEARRSHSTPRHNEPVEEGKPTQGRMTCSLRGGGGNDDVDYQDRNSRTLRQQPSVHDAEEDDDDDDDWETTSEGSSVDVTDARPGEESETAQTEAGGDRLEAEEALTRYFIDNGVRRPIEEASVGWPPAHQTDRTVPTPYSSVQDEGDKPSPSSSESARKPTQHPATETVSLTRNGASNSIDPTLSALIARFRSLTLSENYISDLRPNAPVSTALHHQDLFSPPRIPRGPTSPTLSPLDTIFENPIPSQVPSHTSECGSDQEVEDHTHVHHRLPVREAEQWAGDSDFEPATASYHLLTRDGRRLGPVQIPIPAPTRREPPLAPSREQPRLETNASADTETETDEPRSAIHRSEYPDPDPHPHHHPRCFPLERLPPISPRRGRDGGNADSLQPNGALFLSRDGREPRFRACECPRCRYRHIADLEYSGSATDSGDECMCVCARCGWPHRGVLRRVVNSDSGNDTNDDDERGRGEDHGRNGDGDGQPGVTWFPEGGGHAFDVVDLLARPSIPGGSSSPGYRRHGLGQAQSGSGSTGDDASVAAASSGVSRRRTQTAPAPAPPKRLPSPQPRCPGCGQPCNACTCLNNDNDNSDVSALPSQTRARSHSRLYQAPVRFQVLGPNLHSCSSHTQHPEHFAATSQQQQQQHNDDDAAVTTNSNTSTASVTLSPTPTPTPTTEPSAPSAAITPDPGSIPTSIPTQATSDSPSYPAHILSHLASTHARRQRAFRRHRGGSSPAAPTPSSNLQGRGGGGGGYAVNVDVDLDSLERDGPVVAFADAYACACADGEGEGEGVSEDELLPRDRERDEDGDGEGGNDGDDDRGYRSRDSNSNSTSKGHDQSQFQSQTETGTHDPIPSPSVQTGNGKSEGLTPTQTRTETEPVSPSHPSPSLSELHLESGRRADLNPTGLSSLCGVHAQTQDQTQLRVRHRNPRHAHMNRNINLAGNGNGTCDNDSNHNHNDEAENADSYDLEAGSHAQHQADHDARPRRQPSSHLPSSSANADPSPGLHPRLRGGAGSPTASDREYSIEHWREEVRRPSVDSYMDYWRSSPLQTTNAPSGPDPDPDPLLDVDVDDFGAGDVDVDADMIEIEDNTGAGAGAASSSSLRSSHLNYPRVNQDQDHGSFEEQMRSTEAFVGEHERHHRPDQDAPRIQTQTQLLGVSPARGICPLCQQCSCRDQGRRDVRAPPASMLMHRGERGGAPGPSPTLTSTRPQAQAQGHGPDPRRTDSPVPRPRVDYVDDAPRAFVPFYQAPPRAGQDTDADTASVQSMTELNAYLTWEKKMKRGSRENPVSIWSDSGSSGDGHHGLNARNRNRAEIQTQSSHPGLELEVEGKFESGLRGGGSVHSQPRWDSVLYSLDSSPRDVVRGRRTGYELQRQIEGADDRGRDHNGENNGNGAGREREGDTTTTGASDSTSASTSTSSSQESWPRRPTPEPSAQVHLQHAKGGGGGPNIRRAVNWVSVSVSDDDRNVHCVCDCVSRAHQGEQDGPSLPVVEPSSAPGSYRSASAPQSPWPLPPSPSDIGIGIAEQNQAIRRQTMHTHAEAR</sequence>
<feature type="compositionally biased region" description="Polar residues" evidence="1">
    <location>
        <begin position="2181"/>
        <end position="2205"/>
    </location>
</feature>
<feature type="compositionally biased region" description="Polar residues" evidence="1">
    <location>
        <begin position="849"/>
        <end position="858"/>
    </location>
</feature>
<feature type="region of interest" description="Disordered" evidence="1">
    <location>
        <begin position="1448"/>
        <end position="1507"/>
    </location>
</feature>
<feature type="compositionally biased region" description="Polar residues" evidence="1">
    <location>
        <begin position="2315"/>
        <end position="2325"/>
    </location>
</feature>
<feature type="region of interest" description="Disordered" evidence="1">
    <location>
        <begin position="2109"/>
        <end position="2349"/>
    </location>
</feature>
<feature type="compositionally biased region" description="Polar residues" evidence="1">
    <location>
        <begin position="870"/>
        <end position="879"/>
    </location>
</feature>
<feature type="compositionally biased region" description="Low complexity" evidence="1">
    <location>
        <begin position="2206"/>
        <end position="2216"/>
    </location>
</feature>
<dbReference type="EMBL" id="JAVRRG010000081">
    <property type="protein sequence ID" value="KAK5089300.1"/>
    <property type="molecule type" value="Genomic_DNA"/>
</dbReference>
<feature type="region of interest" description="Disordered" evidence="1">
    <location>
        <begin position="1"/>
        <end position="65"/>
    </location>
</feature>
<feature type="compositionally biased region" description="Low complexity" evidence="1">
    <location>
        <begin position="698"/>
        <end position="708"/>
    </location>
</feature>
<organism evidence="2 3">
    <name type="scientific">Lithohypha guttulata</name>
    <dbReference type="NCBI Taxonomy" id="1690604"/>
    <lineage>
        <taxon>Eukaryota</taxon>
        <taxon>Fungi</taxon>
        <taxon>Dikarya</taxon>
        <taxon>Ascomycota</taxon>
        <taxon>Pezizomycotina</taxon>
        <taxon>Eurotiomycetes</taxon>
        <taxon>Chaetothyriomycetidae</taxon>
        <taxon>Chaetothyriales</taxon>
        <taxon>Trichomeriaceae</taxon>
        <taxon>Lithohypha</taxon>
    </lineage>
</organism>
<feature type="compositionally biased region" description="Polar residues" evidence="1">
    <location>
        <begin position="375"/>
        <end position="387"/>
    </location>
</feature>